<dbReference type="GO" id="GO:0006508">
    <property type="term" value="P:proteolysis"/>
    <property type="evidence" value="ECO:0007669"/>
    <property type="project" value="UniProtKB-KW"/>
</dbReference>
<name>A0A8S4NTP7_OWEFU</name>
<dbReference type="OrthoDB" id="409956at2759"/>
<feature type="compositionally biased region" description="Basic residues" evidence="8">
    <location>
        <begin position="1"/>
        <end position="10"/>
    </location>
</feature>
<dbReference type="FunFam" id="3.90.70.80:FF:000018">
    <property type="entry name" value="OTU domain-containing protein 5-B"/>
    <property type="match status" value="1"/>
</dbReference>
<dbReference type="PANTHER" id="PTHR12419:SF4">
    <property type="entry name" value="OTU DOMAIN-CONTAINING PROTEIN 5"/>
    <property type="match status" value="1"/>
</dbReference>
<keyword evidence="11" id="KW-1185">Reference proteome</keyword>
<dbReference type="GO" id="GO:0004843">
    <property type="term" value="F:cysteine-type deubiquitinase activity"/>
    <property type="evidence" value="ECO:0007669"/>
    <property type="project" value="UniProtKB-EC"/>
</dbReference>
<dbReference type="InterPro" id="IPR003323">
    <property type="entry name" value="OTU_dom"/>
</dbReference>
<protein>
    <recommendedName>
        <fullName evidence="3">ubiquitinyl hydrolase 1</fullName>
        <ecNumber evidence="3">3.4.19.12</ecNumber>
    </recommendedName>
    <alternativeName>
        <fullName evidence="7">Deubiquitinating enzyme A</fullName>
    </alternativeName>
</protein>
<dbReference type="Pfam" id="PF02338">
    <property type="entry name" value="OTU"/>
    <property type="match status" value="1"/>
</dbReference>
<feature type="compositionally biased region" description="Polar residues" evidence="8">
    <location>
        <begin position="125"/>
        <end position="135"/>
    </location>
</feature>
<comment type="caution">
    <text evidence="10">The sequence shown here is derived from an EMBL/GenBank/DDBJ whole genome shotgun (WGS) entry which is preliminary data.</text>
</comment>
<evidence type="ECO:0000256" key="8">
    <source>
        <dbReference type="SAM" id="MobiDB-lite"/>
    </source>
</evidence>
<dbReference type="GO" id="GO:0061578">
    <property type="term" value="F:K63-linked deubiquitinase activity"/>
    <property type="evidence" value="ECO:0007669"/>
    <property type="project" value="TreeGrafter"/>
</dbReference>
<dbReference type="PANTHER" id="PTHR12419">
    <property type="entry name" value="OTU DOMAIN CONTAINING PROTEIN"/>
    <property type="match status" value="1"/>
</dbReference>
<evidence type="ECO:0000256" key="3">
    <source>
        <dbReference type="ARBA" id="ARBA00012759"/>
    </source>
</evidence>
<evidence type="ECO:0000313" key="11">
    <source>
        <dbReference type="Proteomes" id="UP000749559"/>
    </source>
</evidence>
<proteinExistence type="inferred from homology"/>
<dbReference type="Proteomes" id="UP000749559">
    <property type="component" value="Unassembled WGS sequence"/>
</dbReference>
<feature type="domain" description="OTU" evidence="9">
    <location>
        <begin position="166"/>
        <end position="289"/>
    </location>
</feature>
<keyword evidence="6" id="KW-0378">Hydrolase</keyword>
<gene>
    <name evidence="10" type="ORF">OFUS_LOCUS10360</name>
</gene>
<organism evidence="10 11">
    <name type="scientific">Owenia fusiformis</name>
    <name type="common">Polychaete worm</name>
    <dbReference type="NCBI Taxonomy" id="6347"/>
    <lineage>
        <taxon>Eukaryota</taxon>
        <taxon>Metazoa</taxon>
        <taxon>Spiralia</taxon>
        <taxon>Lophotrochozoa</taxon>
        <taxon>Annelida</taxon>
        <taxon>Polychaeta</taxon>
        <taxon>Sedentaria</taxon>
        <taxon>Canalipalpata</taxon>
        <taxon>Sabellida</taxon>
        <taxon>Oweniida</taxon>
        <taxon>Oweniidae</taxon>
        <taxon>Owenia</taxon>
    </lineage>
</organism>
<feature type="region of interest" description="Disordered" evidence="8">
    <location>
        <begin position="1"/>
        <end position="143"/>
    </location>
</feature>
<feature type="compositionally biased region" description="Basic residues" evidence="8">
    <location>
        <begin position="83"/>
        <end position="105"/>
    </location>
</feature>
<evidence type="ECO:0000256" key="4">
    <source>
        <dbReference type="ARBA" id="ARBA00022670"/>
    </source>
</evidence>
<feature type="compositionally biased region" description="Low complexity" evidence="8">
    <location>
        <begin position="111"/>
        <end position="123"/>
    </location>
</feature>
<keyword evidence="5" id="KW-0833">Ubl conjugation pathway</keyword>
<feature type="region of interest" description="Disordered" evidence="8">
    <location>
        <begin position="392"/>
        <end position="502"/>
    </location>
</feature>
<dbReference type="Gene3D" id="3.90.70.80">
    <property type="match status" value="1"/>
</dbReference>
<evidence type="ECO:0000259" key="9">
    <source>
        <dbReference type="PROSITE" id="PS50802"/>
    </source>
</evidence>
<dbReference type="InterPro" id="IPR038765">
    <property type="entry name" value="Papain-like_cys_pep_sf"/>
</dbReference>
<feature type="compositionally biased region" description="Basic and acidic residues" evidence="8">
    <location>
        <begin position="11"/>
        <end position="23"/>
    </location>
</feature>
<evidence type="ECO:0000256" key="2">
    <source>
        <dbReference type="ARBA" id="ARBA00010407"/>
    </source>
</evidence>
<dbReference type="PROSITE" id="PS50802">
    <property type="entry name" value="OTU"/>
    <property type="match status" value="1"/>
</dbReference>
<evidence type="ECO:0000313" key="10">
    <source>
        <dbReference type="EMBL" id="CAH1784110.1"/>
    </source>
</evidence>
<dbReference type="GO" id="GO:0016579">
    <property type="term" value="P:protein deubiquitination"/>
    <property type="evidence" value="ECO:0007669"/>
    <property type="project" value="TreeGrafter"/>
</dbReference>
<evidence type="ECO:0000256" key="5">
    <source>
        <dbReference type="ARBA" id="ARBA00022786"/>
    </source>
</evidence>
<evidence type="ECO:0000256" key="6">
    <source>
        <dbReference type="ARBA" id="ARBA00022801"/>
    </source>
</evidence>
<dbReference type="AlphaFoldDB" id="A0A8S4NTP7"/>
<accession>A0A8S4NTP7</accession>
<evidence type="ECO:0000256" key="1">
    <source>
        <dbReference type="ARBA" id="ARBA00000707"/>
    </source>
</evidence>
<dbReference type="InterPro" id="IPR050704">
    <property type="entry name" value="Peptidase_C85-like"/>
</dbReference>
<dbReference type="SUPFAM" id="SSF54001">
    <property type="entry name" value="Cysteine proteinases"/>
    <property type="match status" value="1"/>
</dbReference>
<comment type="similarity">
    <text evidence="2">Belongs to the peptidase C85 family.</text>
</comment>
<reference evidence="10" key="1">
    <citation type="submission" date="2022-03" db="EMBL/GenBank/DDBJ databases">
        <authorList>
            <person name="Martin C."/>
        </authorList>
    </citation>
    <scope>NUCLEOTIDE SEQUENCE</scope>
</reference>
<evidence type="ECO:0000256" key="7">
    <source>
        <dbReference type="ARBA" id="ARBA00033460"/>
    </source>
</evidence>
<comment type="catalytic activity">
    <reaction evidence="1">
        <text>Thiol-dependent hydrolysis of ester, thioester, amide, peptide and isopeptide bonds formed by the C-terminal Gly of ubiquitin (a 76-residue protein attached to proteins as an intracellular targeting signal).</text>
        <dbReference type="EC" id="3.4.19.12"/>
    </reaction>
</comment>
<dbReference type="EMBL" id="CAIIXF020000005">
    <property type="protein sequence ID" value="CAH1784110.1"/>
    <property type="molecule type" value="Genomic_DNA"/>
</dbReference>
<sequence>MTILPKKKASKDKNEAESSDHSKLPHTHSHPHTSTGHPDVRGRSRNSPPRWANSGARDDRVNFHDSGGALSAGFEDYDEGPRAVHKRRHRSPPHGHRHNRKHRHERRDAAPSSSLTTSTPHTSQDMEVQSTSGYNSEDEYTAPNCPDNIEELEAWFEMALKKKFGLIIKRMGEDGACLFRAIADQVFGDQEMHSIVRKNCVDHMAMNIDFFSQYVTEDFTQYLNRKRSANCHGNHLEMQALSEVYNRPIEVYQYSLEPINTFHGAYKTENAPIRLSYHRGQHYNSIVDPHSATIGVGLGLPGHQPGAADKNLLTQAKITSEAHHIEQQMLEDKKKETDWEVTQETIQEQVARESYMQWCRDNEKRAMKDRPSQTASAACSSAAEAHGWWDNFSAMQSPTGRGARSPRNRSANNSLQNSPLRQDPAMEDEPISHSPADMNTLLPGSIMLPKSPKVETEPIQGTSSQRSPSPPGGAVGGAVGGMFGETSSLMDPIPPGVLGISDWGDDDVLAQVIAQSQVEYIDSFKKNANRKDSDSEN</sequence>
<keyword evidence="4" id="KW-0645">Protease</keyword>
<feature type="compositionally biased region" description="Polar residues" evidence="8">
    <location>
        <begin position="408"/>
        <end position="420"/>
    </location>
</feature>
<feature type="compositionally biased region" description="Gly residues" evidence="8">
    <location>
        <begin position="473"/>
        <end position="483"/>
    </location>
</feature>
<dbReference type="EC" id="3.4.19.12" evidence="3"/>
<dbReference type="CDD" id="cd22752">
    <property type="entry name" value="OTU_OTUD5-like"/>
    <property type="match status" value="1"/>
</dbReference>